<feature type="signal peptide" evidence="8">
    <location>
        <begin position="1"/>
        <end position="26"/>
    </location>
</feature>
<dbReference type="InterPro" id="IPR002037">
    <property type="entry name" value="Glyco_hydro_8"/>
</dbReference>
<keyword evidence="6" id="KW-0326">Glycosidase</keyword>
<comment type="similarity">
    <text evidence="2">Belongs to the glycosyl hydrolase 8 (cellulase D) family.</text>
</comment>
<accession>A0AAJ0U7A8</accession>
<keyword evidence="5" id="KW-0136">Cellulose degradation</keyword>
<keyword evidence="4" id="KW-0378">Hydrolase</keyword>
<dbReference type="GO" id="GO:0030245">
    <property type="term" value="P:cellulose catabolic process"/>
    <property type="evidence" value="ECO:0007669"/>
    <property type="project" value="UniProtKB-KW"/>
</dbReference>
<evidence type="ECO:0000256" key="6">
    <source>
        <dbReference type="ARBA" id="ARBA00023295"/>
    </source>
</evidence>
<name>A0AAJ0U7A8_9GAMM</name>
<evidence type="ECO:0000256" key="2">
    <source>
        <dbReference type="ARBA" id="ARBA00009209"/>
    </source>
</evidence>
<dbReference type="AlphaFoldDB" id="A0AAJ0U7A8"/>
<dbReference type="Proteomes" id="UP001296776">
    <property type="component" value="Unassembled WGS sequence"/>
</dbReference>
<sequence length="379" mass="42576">MRCPRNLYLCLAVATALILVATDVVAAQAIPGCSGSTDKAEWSRYKQRFMSKQGRIIDTGNGGVSHSEGQGFGMRLAVYYGERDDFERIWQWTRHHLYVRDDELAAWRWRPDSDPHIDDKNNATDGDLFIAWSLALAGRCWDNQDYLQAARRIAQAIRSKLIKDTAAGHLLLPGAAGFVHGDVLTLNPSYWVFPAFAELERLEPDAPQWAALITEGQALMDQMRFGRWQLVPDWVQWSPEAGFSLPEQFAPRFGYDAIRVPLYLIWQADNAEILSRLSRYWEEQRDWAWQPDWIDLKTDAISSYGAPAGIRAVSELTGFAVASTTNGTAAFLSLPALTAEQQEGIDYYSSSLSLFARIAAQSWCRRHGCLAAQEPAPGR</sequence>
<gene>
    <name evidence="9" type="ORF">CKO40_19280</name>
</gene>
<dbReference type="RefSeq" id="WP_200348092.1">
    <property type="nucleotide sequence ID" value="NZ_NRSJ01000046.1"/>
</dbReference>
<dbReference type="Gene3D" id="1.50.10.10">
    <property type="match status" value="1"/>
</dbReference>
<dbReference type="InterPro" id="IPR012341">
    <property type="entry name" value="6hp_glycosidase-like_sf"/>
</dbReference>
<dbReference type="PRINTS" id="PR00735">
    <property type="entry name" value="GLHYDRLASE8"/>
</dbReference>
<evidence type="ECO:0000256" key="7">
    <source>
        <dbReference type="ARBA" id="ARBA00023326"/>
    </source>
</evidence>
<proteinExistence type="inferred from homology"/>
<reference evidence="9" key="2">
    <citation type="journal article" date="2020" name="Microorganisms">
        <title>Osmotic Adaptation and Compatible Solute Biosynthesis of Phototrophic Bacteria as Revealed from Genome Analyses.</title>
        <authorList>
            <person name="Imhoff J.F."/>
            <person name="Rahn T."/>
            <person name="Kunzel S."/>
            <person name="Keller A."/>
            <person name="Neulinger S.C."/>
        </authorList>
    </citation>
    <scope>NUCLEOTIDE SEQUENCE</scope>
    <source>
        <strain evidence="9">DSM 11080</strain>
    </source>
</reference>
<organism evidence="9 10">
    <name type="scientific">Halochromatium glycolicum</name>
    <dbReference type="NCBI Taxonomy" id="85075"/>
    <lineage>
        <taxon>Bacteria</taxon>
        <taxon>Pseudomonadati</taxon>
        <taxon>Pseudomonadota</taxon>
        <taxon>Gammaproteobacteria</taxon>
        <taxon>Chromatiales</taxon>
        <taxon>Chromatiaceae</taxon>
        <taxon>Halochromatium</taxon>
    </lineage>
</organism>
<dbReference type="GO" id="GO:0008810">
    <property type="term" value="F:cellulase activity"/>
    <property type="evidence" value="ECO:0007669"/>
    <property type="project" value="UniProtKB-EC"/>
</dbReference>
<evidence type="ECO:0000256" key="1">
    <source>
        <dbReference type="ARBA" id="ARBA00000966"/>
    </source>
</evidence>
<evidence type="ECO:0000313" key="10">
    <source>
        <dbReference type="Proteomes" id="UP001296776"/>
    </source>
</evidence>
<evidence type="ECO:0000256" key="3">
    <source>
        <dbReference type="ARBA" id="ARBA00012601"/>
    </source>
</evidence>
<evidence type="ECO:0000256" key="8">
    <source>
        <dbReference type="SAM" id="SignalP"/>
    </source>
</evidence>
<keyword evidence="7" id="KW-0624">Polysaccharide degradation</keyword>
<evidence type="ECO:0000256" key="4">
    <source>
        <dbReference type="ARBA" id="ARBA00022801"/>
    </source>
</evidence>
<dbReference type="EMBL" id="NRSJ01000046">
    <property type="protein sequence ID" value="MBK1706629.1"/>
    <property type="molecule type" value="Genomic_DNA"/>
</dbReference>
<comment type="catalytic activity">
    <reaction evidence="1">
        <text>Endohydrolysis of (1-&gt;4)-beta-D-glucosidic linkages in cellulose, lichenin and cereal beta-D-glucans.</text>
        <dbReference type="EC" id="3.2.1.4"/>
    </reaction>
</comment>
<dbReference type="SUPFAM" id="SSF48208">
    <property type="entry name" value="Six-hairpin glycosidases"/>
    <property type="match status" value="1"/>
</dbReference>
<dbReference type="Pfam" id="PF01270">
    <property type="entry name" value="Glyco_hydro_8"/>
    <property type="match status" value="1"/>
</dbReference>
<reference evidence="9" key="1">
    <citation type="submission" date="2017-08" db="EMBL/GenBank/DDBJ databases">
        <authorList>
            <person name="Imhoff J.F."/>
            <person name="Rahn T."/>
            <person name="Kuenzel S."/>
            <person name="Neulinger S.C."/>
        </authorList>
    </citation>
    <scope>NUCLEOTIDE SEQUENCE</scope>
    <source>
        <strain evidence="9">DSM 11080</strain>
    </source>
</reference>
<protein>
    <recommendedName>
        <fullName evidence="3">cellulase</fullName>
        <ecNumber evidence="3">3.2.1.4</ecNumber>
    </recommendedName>
</protein>
<dbReference type="InterPro" id="IPR008928">
    <property type="entry name" value="6-hairpin_glycosidase_sf"/>
</dbReference>
<keyword evidence="8" id="KW-0732">Signal</keyword>
<keyword evidence="7" id="KW-0119">Carbohydrate metabolism</keyword>
<dbReference type="EC" id="3.2.1.4" evidence="3"/>
<evidence type="ECO:0000256" key="5">
    <source>
        <dbReference type="ARBA" id="ARBA00023001"/>
    </source>
</evidence>
<evidence type="ECO:0000313" key="9">
    <source>
        <dbReference type="EMBL" id="MBK1706629.1"/>
    </source>
</evidence>
<feature type="chain" id="PRO_5042590279" description="cellulase" evidence="8">
    <location>
        <begin position="27"/>
        <end position="379"/>
    </location>
</feature>
<comment type="caution">
    <text evidence="9">The sequence shown here is derived from an EMBL/GenBank/DDBJ whole genome shotgun (WGS) entry which is preliminary data.</text>
</comment>
<keyword evidence="10" id="KW-1185">Reference proteome</keyword>